<evidence type="ECO:0000259" key="4">
    <source>
        <dbReference type="SMART" id="SM00560"/>
    </source>
</evidence>
<dbReference type="Gene3D" id="2.60.120.200">
    <property type="match status" value="1"/>
</dbReference>
<comment type="caution">
    <text evidence="5">The sequence shown here is derived from an EMBL/GenBank/DDBJ whole genome shotgun (WGS) entry which is preliminary data.</text>
</comment>
<evidence type="ECO:0000313" key="5">
    <source>
        <dbReference type="EMBL" id="MBM7555292.1"/>
    </source>
</evidence>
<keyword evidence="6" id="KW-1185">Reference proteome</keyword>
<keyword evidence="3" id="KW-1133">Transmembrane helix</keyword>
<dbReference type="InterPro" id="IPR006558">
    <property type="entry name" value="LamG-like"/>
</dbReference>
<dbReference type="InterPro" id="IPR012902">
    <property type="entry name" value="N_methyl_site"/>
</dbReference>
<name>A0A939BND5_9FIRM</name>
<dbReference type="InterPro" id="IPR013320">
    <property type="entry name" value="ConA-like_dom_sf"/>
</dbReference>
<dbReference type="AlphaFoldDB" id="A0A939BND5"/>
<dbReference type="Proteomes" id="UP000774000">
    <property type="component" value="Unassembled WGS sequence"/>
</dbReference>
<feature type="domain" description="LamG-like jellyroll fold" evidence="4">
    <location>
        <begin position="155"/>
        <end position="296"/>
    </location>
</feature>
<dbReference type="Pfam" id="PF13385">
    <property type="entry name" value="Laminin_G_3"/>
    <property type="match status" value="1"/>
</dbReference>
<dbReference type="SMART" id="SM00560">
    <property type="entry name" value="LamGL"/>
    <property type="match status" value="1"/>
</dbReference>
<keyword evidence="1" id="KW-0732">Signal</keyword>
<gene>
    <name evidence="5" type="ORF">JOC47_000116</name>
</gene>
<evidence type="ECO:0000256" key="3">
    <source>
        <dbReference type="SAM" id="Phobius"/>
    </source>
</evidence>
<keyword evidence="3" id="KW-0812">Transmembrane</keyword>
<dbReference type="PROSITE" id="PS00409">
    <property type="entry name" value="PROKAR_NTER_METHYL"/>
    <property type="match status" value="1"/>
</dbReference>
<dbReference type="NCBIfam" id="TIGR02532">
    <property type="entry name" value="IV_pilin_GFxxxE"/>
    <property type="match status" value="1"/>
</dbReference>
<proteinExistence type="predicted"/>
<keyword evidence="2" id="KW-1015">Disulfide bond</keyword>
<reference evidence="5" key="1">
    <citation type="submission" date="2021-01" db="EMBL/GenBank/DDBJ databases">
        <title>Genomic Encyclopedia of Type Strains, Phase IV (KMG-IV): sequencing the most valuable type-strain genomes for metagenomic binning, comparative biology and taxonomic classification.</title>
        <authorList>
            <person name="Goeker M."/>
        </authorList>
    </citation>
    <scope>NUCLEOTIDE SEQUENCE</scope>
    <source>
        <strain evidence="5">DSM 23230</strain>
    </source>
</reference>
<dbReference type="EMBL" id="JAFBDQ010000001">
    <property type="protein sequence ID" value="MBM7555292.1"/>
    <property type="molecule type" value="Genomic_DNA"/>
</dbReference>
<evidence type="ECO:0000313" key="6">
    <source>
        <dbReference type="Proteomes" id="UP000774000"/>
    </source>
</evidence>
<sequence length="354" mass="39150">MFGLKSEAGFTLLEIILGTAVLGILAVAVMGYWQTSTGALEDIQTHHIATELAKNSLEKMKAEAGNLDLSDDFKAELTAIANAESTTITDYKIDFEREVSFSNPPKVKVTVSWPDSQVTLNTMITDKRNQEYALDFDGSDDYVEIKDSASLDITGPMTIEFWFKATAQPASGSSAVPVAKGTYQSGFDFSWFFEYLSDGKLAFSVTYDDAGNQPLESNKELTDNKWHHVAGVFTGTKQLFYLDGQLQDSININDTILSNNHSLLVAASHKSDDRLSEYTTAQLKEIRLWQTALSKAEIETKMYQESKGGEAGLVGYWKLDEGTGDIAYDYAGGNNGTISGAQYQKVFWWQRKTN</sequence>
<evidence type="ECO:0000256" key="1">
    <source>
        <dbReference type="ARBA" id="ARBA00022729"/>
    </source>
</evidence>
<dbReference type="SUPFAM" id="SSF49899">
    <property type="entry name" value="Concanavalin A-like lectins/glucanases"/>
    <property type="match status" value="1"/>
</dbReference>
<protein>
    <submittedName>
        <fullName evidence="5">Prepilin-type N-terminal cleavage/methylation domain-containing protein</fullName>
    </submittedName>
</protein>
<evidence type="ECO:0000256" key="2">
    <source>
        <dbReference type="ARBA" id="ARBA00023157"/>
    </source>
</evidence>
<accession>A0A939BND5</accession>
<keyword evidence="3" id="KW-0472">Membrane</keyword>
<organism evidence="5 6">
    <name type="scientific">Halanaerobacter jeridensis</name>
    <dbReference type="NCBI Taxonomy" id="706427"/>
    <lineage>
        <taxon>Bacteria</taxon>
        <taxon>Bacillati</taxon>
        <taxon>Bacillota</taxon>
        <taxon>Clostridia</taxon>
        <taxon>Halanaerobiales</taxon>
        <taxon>Halobacteroidaceae</taxon>
        <taxon>Halanaerobacter</taxon>
    </lineage>
</organism>
<dbReference type="RefSeq" id="WP_204700014.1">
    <property type="nucleotide sequence ID" value="NZ_JAFBDQ010000001.1"/>
</dbReference>
<feature type="transmembrane region" description="Helical" evidence="3">
    <location>
        <begin position="12"/>
        <end position="33"/>
    </location>
</feature>